<dbReference type="SUPFAM" id="SSF63380">
    <property type="entry name" value="Riboflavin synthase domain-like"/>
    <property type="match status" value="1"/>
</dbReference>
<dbReference type="SUPFAM" id="SSF52343">
    <property type="entry name" value="Ferredoxin reductase-like, C-terminal NADP-linked domain"/>
    <property type="match status" value="1"/>
</dbReference>
<keyword evidence="7" id="KW-0520">NAD</keyword>
<evidence type="ECO:0000256" key="5">
    <source>
        <dbReference type="ARBA" id="ARBA00022723"/>
    </source>
</evidence>
<dbReference type="SUPFAM" id="SSF46458">
    <property type="entry name" value="Globin-like"/>
    <property type="match status" value="1"/>
</dbReference>
<evidence type="ECO:0000256" key="9">
    <source>
        <dbReference type="ARBA" id="ARBA00049433"/>
    </source>
</evidence>
<gene>
    <name evidence="13" type="ORF">ACFO5K_01890</name>
</gene>
<dbReference type="InterPro" id="IPR017927">
    <property type="entry name" value="FAD-bd_FR_type"/>
</dbReference>
<dbReference type="PROSITE" id="PS01033">
    <property type="entry name" value="GLOBIN"/>
    <property type="match status" value="1"/>
</dbReference>
<organism evidence="13 14">
    <name type="scientific">Nocardia halotolerans</name>
    <dbReference type="NCBI Taxonomy" id="1755878"/>
    <lineage>
        <taxon>Bacteria</taxon>
        <taxon>Bacillati</taxon>
        <taxon>Actinomycetota</taxon>
        <taxon>Actinomycetes</taxon>
        <taxon>Mycobacteriales</taxon>
        <taxon>Nocardiaceae</taxon>
        <taxon>Nocardia</taxon>
    </lineage>
</organism>
<keyword evidence="3 10" id="KW-0349">Heme</keyword>
<dbReference type="Proteomes" id="UP001595844">
    <property type="component" value="Unassembled WGS sequence"/>
</dbReference>
<keyword evidence="6" id="KW-0408">Iron</keyword>
<dbReference type="PANTHER" id="PTHR43396">
    <property type="entry name" value="FLAVOHEMOPROTEIN"/>
    <property type="match status" value="1"/>
</dbReference>
<feature type="domain" description="Globin" evidence="11">
    <location>
        <begin position="10"/>
        <end position="151"/>
    </location>
</feature>
<keyword evidence="5" id="KW-0479">Metal-binding</keyword>
<proteinExistence type="inferred from homology"/>
<comment type="similarity">
    <text evidence="10">Belongs to the globin family.</text>
</comment>
<feature type="domain" description="FAD-binding FR-type" evidence="12">
    <location>
        <begin position="163"/>
        <end position="274"/>
    </location>
</feature>
<evidence type="ECO:0000256" key="3">
    <source>
        <dbReference type="ARBA" id="ARBA00022617"/>
    </source>
</evidence>
<dbReference type="EC" id="1.14.12.17" evidence="2"/>
<keyword evidence="10" id="KW-0813">Transport</keyword>
<comment type="caution">
    <text evidence="13">The sequence shown here is derived from an EMBL/GenBank/DDBJ whole genome shotgun (WGS) entry which is preliminary data.</text>
</comment>
<evidence type="ECO:0000256" key="4">
    <source>
        <dbReference type="ARBA" id="ARBA00022621"/>
    </source>
</evidence>
<dbReference type="CDD" id="cd14782">
    <property type="entry name" value="FHb-globin_2"/>
    <property type="match status" value="1"/>
</dbReference>
<dbReference type="CDD" id="cd06184">
    <property type="entry name" value="flavohem_like_fad_nad_binding"/>
    <property type="match status" value="1"/>
</dbReference>
<dbReference type="Gene3D" id="1.10.490.10">
    <property type="entry name" value="Globins"/>
    <property type="match status" value="1"/>
</dbReference>
<dbReference type="Pfam" id="PF00042">
    <property type="entry name" value="Globin"/>
    <property type="match status" value="1"/>
</dbReference>
<reference evidence="14" key="1">
    <citation type="journal article" date="2019" name="Int. J. Syst. Evol. Microbiol.">
        <title>The Global Catalogue of Microorganisms (GCM) 10K type strain sequencing project: providing services to taxonomists for standard genome sequencing and annotation.</title>
        <authorList>
            <consortium name="The Broad Institute Genomics Platform"/>
            <consortium name="The Broad Institute Genome Sequencing Center for Infectious Disease"/>
            <person name="Wu L."/>
            <person name="Ma J."/>
        </authorList>
    </citation>
    <scope>NUCLEOTIDE SEQUENCE [LARGE SCALE GENOMIC DNA]</scope>
    <source>
        <strain evidence="14">IBRC-M 10490</strain>
    </source>
</reference>
<accession>A0ABV8VAD7</accession>
<evidence type="ECO:0000313" key="13">
    <source>
        <dbReference type="EMBL" id="MFC4372838.1"/>
    </source>
</evidence>
<dbReference type="Gene3D" id="3.40.50.80">
    <property type="entry name" value="Nucleotide-binding domain of ferredoxin-NADP reductase (FNR) module"/>
    <property type="match status" value="1"/>
</dbReference>
<comment type="similarity">
    <text evidence="1">In the C-terminal section; belongs to the flavoprotein pyridine nucleotide cytochrome reductase family.</text>
</comment>
<evidence type="ECO:0000313" key="14">
    <source>
        <dbReference type="Proteomes" id="UP001595844"/>
    </source>
</evidence>
<dbReference type="InterPro" id="IPR000971">
    <property type="entry name" value="Globin"/>
</dbReference>
<dbReference type="InterPro" id="IPR039261">
    <property type="entry name" value="FNR_nucleotide-bd"/>
</dbReference>
<evidence type="ECO:0000259" key="11">
    <source>
        <dbReference type="PROSITE" id="PS01033"/>
    </source>
</evidence>
<evidence type="ECO:0000256" key="1">
    <source>
        <dbReference type="ARBA" id="ARBA00006401"/>
    </source>
</evidence>
<keyword evidence="4 10" id="KW-0561">Oxygen transport</keyword>
<dbReference type="RefSeq" id="WP_378555359.1">
    <property type="nucleotide sequence ID" value="NZ_JBHSDL010000002.1"/>
</dbReference>
<dbReference type="InterPro" id="IPR017938">
    <property type="entry name" value="Riboflavin_synthase-like_b-brl"/>
</dbReference>
<evidence type="ECO:0000256" key="7">
    <source>
        <dbReference type="ARBA" id="ARBA00023027"/>
    </source>
</evidence>
<dbReference type="InterPro" id="IPR009050">
    <property type="entry name" value="Globin-like_sf"/>
</dbReference>
<protein>
    <recommendedName>
        <fullName evidence="2">nitric oxide dioxygenase</fullName>
        <ecNumber evidence="2">1.14.12.17</ecNumber>
    </recommendedName>
</protein>
<evidence type="ECO:0000259" key="12">
    <source>
        <dbReference type="PROSITE" id="PS51384"/>
    </source>
</evidence>
<keyword evidence="14" id="KW-1185">Reference proteome</keyword>
<dbReference type="InterPro" id="IPR001433">
    <property type="entry name" value="OxRdtase_FAD/NAD-bd"/>
</dbReference>
<sequence>MTAVDRSQPELTVEHAEVVRATLPLIAGAVDEITEVFYRRLFDDHPELRRDLFNRGNQAQGSQSRALAASIAVYATYLVDPELPHPASMLARIGHKHASLGITADQYQVVHDNLFAAIVRVLGADVVTAPVARAWDRVYWLMADALIDLEKQLYIDAGVQPGQVSRRATVLERTDDTADVAVFRVRAADPAEPLPGFVAGQYVSVGVRLPDGARQLRQYSLIDAGGDGTLSFAVKRVGRRPGCPAGEVSTWLHEQVWVGDELEISLPFGDLTVDPDATTPLVLISAGVGVTPMVGILEHLAARDPGRRVRVLHADRGPGTHPLRERVETLLGRLESAEADFWYSDAEVEGARPGRIDVSVVDLPDDADIYVCGGDGFLDAVRTQLHTMGVPAARVHIEQFTPTDWRRSGH</sequence>
<dbReference type="PROSITE" id="PS51384">
    <property type="entry name" value="FAD_FR"/>
    <property type="match status" value="1"/>
</dbReference>
<dbReference type="PANTHER" id="PTHR43396:SF3">
    <property type="entry name" value="FLAVOHEMOPROTEIN"/>
    <property type="match status" value="1"/>
</dbReference>
<dbReference type="EMBL" id="JBHSDL010000002">
    <property type="protein sequence ID" value="MFC4372838.1"/>
    <property type="molecule type" value="Genomic_DNA"/>
</dbReference>
<evidence type="ECO:0000256" key="2">
    <source>
        <dbReference type="ARBA" id="ARBA00012229"/>
    </source>
</evidence>
<evidence type="ECO:0000256" key="8">
    <source>
        <dbReference type="ARBA" id="ARBA00048649"/>
    </source>
</evidence>
<evidence type="ECO:0000256" key="6">
    <source>
        <dbReference type="ARBA" id="ARBA00023004"/>
    </source>
</evidence>
<dbReference type="InterPro" id="IPR012292">
    <property type="entry name" value="Globin/Proto"/>
</dbReference>
<comment type="catalytic activity">
    <reaction evidence="9">
        <text>2 nitric oxide + NADPH + 2 O2 = 2 nitrate + NADP(+) + H(+)</text>
        <dbReference type="Rhea" id="RHEA:19465"/>
        <dbReference type="ChEBI" id="CHEBI:15378"/>
        <dbReference type="ChEBI" id="CHEBI:15379"/>
        <dbReference type="ChEBI" id="CHEBI:16480"/>
        <dbReference type="ChEBI" id="CHEBI:17632"/>
        <dbReference type="ChEBI" id="CHEBI:57783"/>
        <dbReference type="ChEBI" id="CHEBI:58349"/>
        <dbReference type="EC" id="1.14.12.17"/>
    </reaction>
</comment>
<dbReference type="Pfam" id="PF00175">
    <property type="entry name" value="NAD_binding_1"/>
    <property type="match status" value="1"/>
</dbReference>
<name>A0ABV8VAD7_9NOCA</name>
<evidence type="ECO:0000256" key="10">
    <source>
        <dbReference type="RuleBase" id="RU000356"/>
    </source>
</evidence>
<dbReference type="Gene3D" id="2.40.30.10">
    <property type="entry name" value="Translation factors"/>
    <property type="match status" value="1"/>
</dbReference>
<comment type="catalytic activity">
    <reaction evidence="8">
        <text>2 nitric oxide + NADH + 2 O2 = 2 nitrate + NAD(+) + H(+)</text>
        <dbReference type="Rhea" id="RHEA:19469"/>
        <dbReference type="ChEBI" id="CHEBI:15378"/>
        <dbReference type="ChEBI" id="CHEBI:15379"/>
        <dbReference type="ChEBI" id="CHEBI:16480"/>
        <dbReference type="ChEBI" id="CHEBI:17632"/>
        <dbReference type="ChEBI" id="CHEBI:57540"/>
        <dbReference type="ChEBI" id="CHEBI:57945"/>
        <dbReference type="EC" id="1.14.12.17"/>
    </reaction>
</comment>